<dbReference type="AlphaFoldDB" id="A0A7S4GH38"/>
<protein>
    <recommendedName>
        <fullName evidence="2">Response regulatory domain-containing protein</fullName>
    </recommendedName>
</protein>
<dbReference type="PROSITE" id="PS50110">
    <property type="entry name" value="RESPONSE_REGULATORY"/>
    <property type="match status" value="1"/>
</dbReference>
<keyword evidence="1" id="KW-0597">Phosphoprotein</keyword>
<dbReference type="InterPro" id="IPR011006">
    <property type="entry name" value="CheY-like_superfamily"/>
</dbReference>
<feature type="domain" description="Response regulatory" evidence="2">
    <location>
        <begin position="55"/>
        <end position="178"/>
    </location>
</feature>
<evidence type="ECO:0000256" key="1">
    <source>
        <dbReference type="PROSITE-ProRule" id="PRU00169"/>
    </source>
</evidence>
<dbReference type="SUPFAM" id="SSF52172">
    <property type="entry name" value="CheY-like"/>
    <property type="match status" value="1"/>
</dbReference>
<feature type="modified residue" description="4-aspartylphosphate" evidence="1">
    <location>
        <position position="109"/>
    </location>
</feature>
<evidence type="ECO:0000313" key="3">
    <source>
        <dbReference type="EMBL" id="CAE0836644.1"/>
    </source>
</evidence>
<evidence type="ECO:0000259" key="2">
    <source>
        <dbReference type="PROSITE" id="PS50110"/>
    </source>
</evidence>
<dbReference type="GO" id="GO:0000160">
    <property type="term" value="P:phosphorelay signal transduction system"/>
    <property type="evidence" value="ECO:0007669"/>
    <property type="project" value="InterPro"/>
</dbReference>
<proteinExistence type="predicted"/>
<name>A0A7S4GH38_9EUGL</name>
<dbReference type="Pfam" id="PF00072">
    <property type="entry name" value="Response_reg"/>
    <property type="match status" value="1"/>
</dbReference>
<dbReference type="Gene3D" id="3.40.50.2300">
    <property type="match status" value="1"/>
</dbReference>
<accession>A0A7S4GH38</accession>
<dbReference type="EMBL" id="HBJA01139491">
    <property type="protein sequence ID" value="CAE0836644.1"/>
    <property type="molecule type" value="Transcribed_RNA"/>
</dbReference>
<organism evidence="3">
    <name type="scientific">Eutreptiella gymnastica</name>
    <dbReference type="NCBI Taxonomy" id="73025"/>
    <lineage>
        <taxon>Eukaryota</taxon>
        <taxon>Discoba</taxon>
        <taxon>Euglenozoa</taxon>
        <taxon>Euglenida</taxon>
        <taxon>Spirocuta</taxon>
        <taxon>Euglenophyceae</taxon>
        <taxon>Eutreptiales</taxon>
        <taxon>Eutreptiaceae</taxon>
        <taxon>Eutreptiella</taxon>
    </lineage>
</organism>
<sequence>MAVNVCDMSAELWQEDAYVHFRLRMDSEVSHCIATERDSTANTGNIAPRFPPNLHVVCIDDSPIARKALESILPQEIAGSVVQVFGETLADVAEYKRCVAEQCDIAIVDQNLSFPGAEVKGTDLIKEILAAGYGGLACVRSANCTDADQREYLECGAHCAIDKDMRWREMAQLLANAYANHVRRPHTGTLALSDVSDERVLCEWNVPGAVNV</sequence>
<reference evidence="3" key="1">
    <citation type="submission" date="2021-01" db="EMBL/GenBank/DDBJ databases">
        <authorList>
            <person name="Corre E."/>
            <person name="Pelletier E."/>
            <person name="Niang G."/>
            <person name="Scheremetjew M."/>
            <person name="Finn R."/>
            <person name="Kale V."/>
            <person name="Holt S."/>
            <person name="Cochrane G."/>
            <person name="Meng A."/>
            <person name="Brown T."/>
            <person name="Cohen L."/>
        </authorList>
    </citation>
    <scope>NUCLEOTIDE SEQUENCE</scope>
    <source>
        <strain evidence="3">CCMP1594</strain>
    </source>
</reference>
<dbReference type="InterPro" id="IPR001789">
    <property type="entry name" value="Sig_transdc_resp-reg_receiver"/>
</dbReference>
<gene>
    <name evidence="3" type="ORF">EGYM00163_LOCUS48008</name>
</gene>